<dbReference type="AlphaFoldDB" id="A0A0D3GHV3"/>
<evidence type="ECO:0000256" key="1">
    <source>
        <dbReference type="SAM" id="MobiDB-lite"/>
    </source>
</evidence>
<dbReference type="Gramene" id="OBART06G18510.1">
    <property type="protein sequence ID" value="OBART06G18510.1"/>
    <property type="gene ID" value="OBART06G18510"/>
</dbReference>
<evidence type="ECO:0000313" key="2">
    <source>
        <dbReference type="EnsemblPlants" id="OBART06G18510.1"/>
    </source>
</evidence>
<sequence length="83" mass="9719">MSKEKDDIEAKQKGETEKEKGEEKQSFSRYTFAKKYSMNKDTLKISSCWRISQCVVEGEYDEHGNAWMNLILPFSDSSKLRLM</sequence>
<reference evidence="2" key="1">
    <citation type="journal article" date="2009" name="Rice">
        <title>De Novo Next Generation Sequencing of Plant Genomes.</title>
        <authorList>
            <person name="Rounsley S."/>
            <person name="Marri P.R."/>
            <person name="Yu Y."/>
            <person name="He R."/>
            <person name="Sisneros N."/>
            <person name="Goicoechea J.L."/>
            <person name="Lee S.J."/>
            <person name="Angelova A."/>
            <person name="Kudrna D."/>
            <person name="Luo M."/>
            <person name="Affourtit J."/>
            <person name="Desany B."/>
            <person name="Knight J."/>
            <person name="Niazi F."/>
            <person name="Egholm M."/>
            <person name="Wing R.A."/>
        </authorList>
    </citation>
    <scope>NUCLEOTIDE SEQUENCE [LARGE SCALE GENOMIC DNA]</scope>
    <source>
        <strain evidence="2">cv. IRGC 105608</strain>
    </source>
</reference>
<reference evidence="2" key="2">
    <citation type="submission" date="2015-03" db="UniProtKB">
        <authorList>
            <consortium name="EnsemblPlants"/>
        </authorList>
    </citation>
    <scope>IDENTIFICATION</scope>
</reference>
<feature type="region of interest" description="Disordered" evidence="1">
    <location>
        <begin position="1"/>
        <end position="26"/>
    </location>
</feature>
<dbReference type="EnsemblPlants" id="OBART06G18510.1">
    <property type="protein sequence ID" value="OBART06G18510.1"/>
    <property type="gene ID" value="OBART06G18510"/>
</dbReference>
<accession>A0A0D3GHV3</accession>
<dbReference type="Proteomes" id="UP000026960">
    <property type="component" value="Chromosome 6"/>
</dbReference>
<name>A0A0D3GHV3_9ORYZ</name>
<dbReference type="PaxDb" id="65489-OBART06G18510.1"/>
<evidence type="ECO:0000313" key="3">
    <source>
        <dbReference type="Proteomes" id="UP000026960"/>
    </source>
</evidence>
<protein>
    <submittedName>
        <fullName evidence="2">Uncharacterized protein</fullName>
    </submittedName>
</protein>
<proteinExistence type="predicted"/>
<keyword evidence="3" id="KW-1185">Reference proteome</keyword>
<dbReference type="HOGENOM" id="CLU_2546207_0_0_1"/>
<organism evidence="2">
    <name type="scientific">Oryza barthii</name>
    <dbReference type="NCBI Taxonomy" id="65489"/>
    <lineage>
        <taxon>Eukaryota</taxon>
        <taxon>Viridiplantae</taxon>
        <taxon>Streptophyta</taxon>
        <taxon>Embryophyta</taxon>
        <taxon>Tracheophyta</taxon>
        <taxon>Spermatophyta</taxon>
        <taxon>Magnoliopsida</taxon>
        <taxon>Liliopsida</taxon>
        <taxon>Poales</taxon>
        <taxon>Poaceae</taxon>
        <taxon>BOP clade</taxon>
        <taxon>Oryzoideae</taxon>
        <taxon>Oryzeae</taxon>
        <taxon>Oryzinae</taxon>
        <taxon>Oryza</taxon>
    </lineage>
</organism>